<dbReference type="AlphaFoldDB" id="A0A4R1ENW0"/>
<keyword evidence="1" id="KW-1133">Transmembrane helix</keyword>
<accession>A0A4R1ENW0</accession>
<protein>
    <submittedName>
        <fullName evidence="2">Uncharacterized protein</fullName>
    </submittedName>
</protein>
<comment type="caution">
    <text evidence="2">The sequence shown here is derived from an EMBL/GenBank/DDBJ whole genome shotgun (WGS) entry which is preliminary data.</text>
</comment>
<keyword evidence="3" id="KW-1185">Reference proteome</keyword>
<keyword evidence="1" id="KW-0472">Membrane</keyword>
<dbReference type="EMBL" id="SMFQ01000005">
    <property type="protein sequence ID" value="TCJ82957.1"/>
    <property type="molecule type" value="Genomic_DNA"/>
</dbReference>
<sequence>MRRFSALLYKLHLIFLISTITTSSVLAGTTGGGSITFSLASPTAVPSLSGTMLIVLSLLLFVVAFKVTRQKGSNANKFFVMLIGVSAFGFGGSGIKLVSDAKAGFANTPIITFNTPIALENYQAYHFENSLTPTQTINILSAGPYEGSICDYYSTIEPVGVLDCMSTPSLSPGEICGIGCRSLDDGGEDLGPVLELEGKPSTNIWK</sequence>
<dbReference type="RefSeq" id="WP_131907452.1">
    <property type="nucleotide sequence ID" value="NZ_BAAAFU010000007.1"/>
</dbReference>
<organism evidence="2 3">
    <name type="scientific">Cocleimonas flava</name>
    <dbReference type="NCBI Taxonomy" id="634765"/>
    <lineage>
        <taxon>Bacteria</taxon>
        <taxon>Pseudomonadati</taxon>
        <taxon>Pseudomonadota</taxon>
        <taxon>Gammaproteobacteria</taxon>
        <taxon>Thiotrichales</taxon>
        <taxon>Thiotrichaceae</taxon>
        <taxon>Cocleimonas</taxon>
    </lineage>
</organism>
<evidence type="ECO:0000256" key="1">
    <source>
        <dbReference type="SAM" id="Phobius"/>
    </source>
</evidence>
<dbReference type="Proteomes" id="UP000294887">
    <property type="component" value="Unassembled WGS sequence"/>
</dbReference>
<evidence type="ECO:0000313" key="2">
    <source>
        <dbReference type="EMBL" id="TCJ82957.1"/>
    </source>
</evidence>
<name>A0A4R1ENW0_9GAMM</name>
<keyword evidence="1" id="KW-0812">Transmembrane</keyword>
<feature type="transmembrane region" description="Helical" evidence="1">
    <location>
        <begin position="43"/>
        <end position="66"/>
    </location>
</feature>
<reference evidence="2 3" key="1">
    <citation type="submission" date="2019-03" db="EMBL/GenBank/DDBJ databases">
        <title>Genomic Encyclopedia of Type Strains, Phase IV (KMG-IV): sequencing the most valuable type-strain genomes for metagenomic binning, comparative biology and taxonomic classification.</title>
        <authorList>
            <person name="Goeker M."/>
        </authorList>
    </citation>
    <scope>NUCLEOTIDE SEQUENCE [LARGE SCALE GENOMIC DNA]</scope>
    <source>
        <strain evidence="2 3">DSM 24830</strain>
    </source>
</reference>
<proteinExistence type="predicted"/>
<evidence type="ECO:0000313" key="3">
    <source>
        <dbReference type="Proteomes" id="UP000294887"/>
    </source>
</evidence>
<feature type="transmembrane region" description="Helical" evidence="1">
    <location>
        <begin position="78"/>
        <end position="98"/>
    </location>
</feature>
<gene>
    <name evidence="2" type="ORF">EV695_3695</name>
</gene>